<evidence type="ECO:0000256" key="7">
    <source>
        <dbReference type="ARBA" id="ARBA00023052"/>
    </source>
</evidence>
<dbReference type="AlphaFoldDB" id="A0A1H4M0M4"/>
<name>A0A1H4M0M4_9NOCA</name>
<keyword evidence="8" id="KW-0100">Branched-chain amino acid biosynthesis</keyword>
<dbReference type="InterPro" id="IPR011766">
    <property type="entry name" value="TPP_enzyme_TPP-bd"/>
</dbReference>
<dbReference type="GO" id="GO:0030976">
    <property type="term" value="F:thiamine pyrophosphate binding"/>
    <property type="evidence" value="ECO:0007669"/>
    <property type="project" value="InterPro"/>
</dbReference>
<dbReference type="PANTHER" id="PTHR18968">
    <property type="entry name" value="THIAMINE PYROPHOSPHATE ENZYMES"/>
    <property type="match status" value="1"/>
</dbReference>
<sequence>MGTGTPHTVKRARRVVDAVVDGVADLGVHHIFGVDGANIEDLYDALFTTARAVRGVVAKHEFGAATMADGYARTAGGLGVVAATSGGGAMNLVAGLAESYTSKVPVLALIGQPPTTLEGTGAFQDTSGKAGSIHAVRLFTEVSRYCARIERPDDLAAHLERAVAAAWSGGSAVLLLPKDIQQATVDDAFTFRPPPRRSGQDPDGLTRIRDMLAAARHTGKIVLVAGDQVARDDARDQLRALAAAVDAAVGVAPDAKDVYPADQPGFCGVTGTMGHTDLIEAVRHSALCLLIGTRLPATARAGLDTAVAAVPVASVGVEPPYVPAVHATSLDLRQTLAEFVDQFSSGSRRPDPVKHSALTALEVPENSGLGLRYREAVEAIAAMMPAGSDVFADAGNTGAAVVHHLPVSRGGRFVVALGMGGMGYSFGAAIGAAFARGSQAHGDVSAPGRRTFVIAGDGAFYMHGMEIHTAIEYQLPVTFVVFNNNAHAMCLTREQLFYFGRYSFNRFRPSSLAEGIGVMFPSLPAHPARTLDQLFDALEAATTTSGPSFIAVDCDPDEFPPFLPFLTQPAIEDSHRDRPASRPQ</sequence>
<feature type="domain" description="Thiamine pyrophosphate enzyme TPP-binding" evidence="12">
    <location>
        <begin position="393"/>
        <end position="552"/>
    </location>
</feature>
<reference evidence="15" key="1">
    <citation type="submission" date="2016-10" db="EMBL/GenBank/DDBJ databases">
        <authorList>
            <person name="Varghese N."/>
            <person name="Submissions S."/>
        </authorList>
    </citation>
    <scope>NUCLEOTIDE SEQUENCE [LARGE SCALE GENOMIC DNA]</scope>
    <source>
        <strain evidence="15">DSM 44498</strain>
    </source>
</reference>
<dbReference type="SUPFAM" id="SSF52467">
    <property type="entry name" value="DHS-like NAD/FAD-binding domain"/>
    <property type="match status" value="1"/>
</dbReference>
<keyword evidence="7 10" id="KW-0786">Thiamine pyrophosphate</keyword>
<feature type="domain" description="Thiamine pyrophosphate enzyme N-terminal TPP-binding" evidence="13">
    <location>
        <begin position="14"/>
        <end position="125"/>
    </location>
</feature>
<evidence type="ECO:0000313" key="15">
    <source>
        <dbReference type="Proteomes" id="UP000183561"/>
    </source>
</evidence>
<feature type="domain" description="Thiamine pyrophosphate enzyme central" evidence="11">
    <location>
        <begin position="207"/>
        <end position="341"/>
    </location>
</feature>
<dbReference type="GO" id="GO:0050660">
    <property type="term" value="F:flavin adenine dinucleotide binding"/>
    <property type="evidence" value="ECO:0007669"/>
    <property type="project" value="TreeGrafter"/>
</dbReference>
<dbReference type="OrthoDB" id="2254214at2"/>
<dbReference type="GO" id="GO:0000287">
    <property type="term" value="F:magnesium ion binding"/>
    <property type="evidence" value="ECO:0007669"/>
    <property type="project" value="InterPro"/>
</dbReference>
<dbReference type="EMBL" id="FNSV01000005">
    <property type="protein sequence ID" value="SEB76503.1"/>
    <property type="molecule type" value="Genomic_DNA"/>
</dbReference>
<evidence type="ECO:0000256" key="1">
    <source>
        <dbReference type="ARBA" id="ARBA00004974"/>
    </source>
</evidence>
<dbReference type="UniPathway" id="UPA00049">
    <property type="reaction ID" value="UER00059"/>
</dbReference>
<dbReference type="CDD" id="cd00568">
    <property type="entry name" value="TPP_enzymes"/>
    <property type="match status" value="1"/>
</dbReference>
<evidence type="ECO:0000313" key="14">
    <source>
        <dbReference type="EMBL" id="SEB76503.1"/>
    </source>
</evidence>
<dbReference type="Pfam" id="PF02775">
    <property type="entry name" value="TPP_enzyme_C"/>
    <property type="match status" value="1"/>
</dbReference>
<evidence type="ECO:0000256" key="2">
    <source>
        <dbReference type="ARBA" id="ARBA00005025"/>
    </source>
</evidence>
<evidence type="ECO:0000259" key="13">
    <source>
        <dbReference type="Pfam" id="PF02776"/>
    </source>
</evidence>
<keyword evidence="15" id="KW-1185">Reference proteome</keyword>
<evidence type="ECO:0000256" key="9">
    <source>
        <dbReference type="ARBA" id="ARBA00048670"/>
    </source>
</evidence>
<keyword evidence="5" id="KW-0285">Flavoprotein</keyword>
<evidence type="ECO:0000259" key="11">
    <source>
        <dbReference type="Pfam" id="PF00205"/>
    </source>
</evidence>
<evidence type="ECO:0000256" key="5">
    <source>
        <dbReference type="ARBA" id="ARBA00022630"/>
    </source>
</evidence>
<keyword evidence="8" id="KW-0028">Amino-acid biosynthesis</keyword>
<comment type="pathway">
    <text evidence="2">Amino-acid biosynthesis; L-valine biosynthesis; L-valine from pyruvate: step 1/4.</text>
</comment>
<accession>A0A1H4M0M4</accession>
<dbReference type="RefSeq" id="WP_072949932.1">
    <property type="nucleotide sequence ID" value="NZ_FNSV01000005.1"/>
</dbReference>
<organism evidence="14 15">
    <name type="scientific">Rhodococcus koreensis</name>
    <dbReference type="NCBI Taxonomy" id="99653"/>
    <lineage>
        <taxon>Bacteria</taxon>
        <taxon>Bacillati</taxon>
        <taxon>Actinomycetota</taxon>
        <taxon>Actinomycetes</taxon>
        <taxon>Mycobacteriales</taxon>
        <taxon>Nocardiaceae</taxon>
        <taxon>Rhodococcus</taxon>
    </lineage>
</organism>
<evidence type="ECO:0000256" key="4">
    <source>
        <dbReference type="ARBA" id="ARBA00013145"/>
    </source>
</evidence>
<comment type="pathway">
    <text evidence="1">Amino-acid biosynthesis; L-isoleucine biosynthesis; L-isoleucine from 2-oxobutanoate: step 1/4.</text>
</comment>
<dbReference type="Proteomes" id="UP000183561">
    <property type="component" value="Unassembled WGS sequence"/>
</dbReference>
<dbReference type="InterPro" id="IPR029061">
    <property type="entry name" value="THDP-binding"/>
</dbReference>
<evidence type="ECO:0000259" key="12">
    <source>
        <dbReference type="Pfam" id="PF02775"/>
    </source>
</evidence>
<dbReference type="Pfam" id="PF00205">
    <property type="entry name" value="TPP_enzyme_M"/>
    <property type="match status" value="1"/>
</dbReference>
<dbReference type="GO" id="GO:0003984">
    <property type="term" value="F:acetolactate synthase activity"/>
    <property type="evidence" value="ECO:0007669"/>
    <property type="project" value="UniProtKB-EC"/>
</dbReference>
<comment type="catalytic activity">
    <reaction evidence="9">
        <text>2 pyruvate + H(+) = (2S)-2-acetolactate + CO2</text>
        <dbReference type="Rhea" id="RHEA:25249"/>
        <dbReference type="ChEBI" id="CHEBI:15361"/>
        <dbReference type="ChEBI" id="CHEBI:15378"/>
        <dbReference type="ChEBI" id="CHEBI:16526"/>
        <dbReference type="ChEBI" id="CHEBI:58476"/>
        <dbReference type="EC" id="2.2.1.6"/>
    </reaction>
</comment>
<dbReference type="GO" id="GO:0009099">
    <property type="term" value="P:L-valine biosynthetic process"/>
    <property type="evidence" value="ECO:0007669"/>
    <property type="project" value="UniProtKB-UniPathway"/>
</dbReference>
<dbReference type="GO" id="GO:0009097">
    <property type="term" value="P:isoleucine biosynthetic process"/>
    <property type="evidence" value="ECO:0007669"/>
    <property type="project" value="UniProtKB-UniPathway"/>
</dbReference>
<dbReference type="Gene3D" id="3.40.50.970">
    <property type="match status" value="2"/>
</dbReference>
<evidence type="ECO:0000256" key="8">
    <source>
        <dbReference type="ARBA" id="ARBA00023304"/>
    </source>
</evidence>
<comment type="similarity">
    <text evidence="3 10">Belongs to the TPP enzyme family.</text>
</comment>
<dbReference type="CDD" id="cd07035">
    <property type="entry name" value="TPP_PYR_POX_like"/>
    <property type="match status" value="1"/>
</dbReference>
<gene>
    <name evidence="14" type="ORF">SAMN04490239_1565</name>
</gene>
<dbReference type="InterPro" id="IPR045229">
    <property type="entry name" value="TPP_enz"/>
</dbReference>
<dbReference type="SUPFAM" id="SSF52518">
    <property type="entry name" value="Thiamin diphosphate-binding fold (THDP-binding)"/>
    <property type="match status" value="2"/>
</dbReference>
<dbReference type="InterPro" id="IPR029035">
    <property type="entry name" value="DHS-like_NAD/FAD-binding_dom"/>
</dbReference>
<dbReference type="EC" id="2.2.1.6" evidence="4"/>
<dbReference type="Pfam" id="PF02776">
    <property type="entry name" value="TPP_enzyme_N"/>
    <property type="match status" value="1"/>
</dbReference>
<evidence type="ECO:0000256" key="10">
    <source>
        <dbReference type="RuleBase" id="RU362132"/>
    </source>
</evidence>
<dbReference type="Gene3D" id="3.40.50.1220">
    <property type="entry name" value="TPP-binding domain"/>
    <property type="match status" value="1"/>
</dbReference>
<proteinExistence type="inferred from homology"/>
<dbReference type="InterPro" id="IPR012001">
    <property type="entry name" value="Thiamin_PyroP_enz_TPP-bd_dom"/>
</dbReference>
<protein>
    <recommendedName>
        <fullName evidence="4">acetolactate synthase</fullName>
        <ecNumber evidence="4">2.2.1.6</ecNumber>
    </recommendedName>
</protein>
<evidence type="ECO:0000256" key="6">
    <source>
        <dbReference type="ARBA" id="ARBA00022827"/>
    </source>
</evidence>
<keyword evidence="6" id="KW-0274">FAD</keyword>
<dbReference type="PANTHER" id="PTHR18968:SF13">
    <property type="entry name" value="ACETOLACTATE SYNTHASE CATALYTIC SUBUNIT, MITOCHONDRIAL"/>
    <property type="match status" value="1"/>
</dbReference>
<dbReference type="UniPathway" id="UPA00047">
    <property type="reaction ID" value="UER00055"/>
</dbReference>
<dbReference type="GO" id="GO:0005948">
    <property type="term" value="C:acetolactate synthase complex"/>
    <property type="evidence" value="ECO:0007669"/>
    <property type="project" value="TreeGrafter"/>
</dbReference>
<evidence type="ECO:0000256" key="3">
    <source>
        <dbReference type="ARBA" id="ARBA00007812"/>
    </source>
</evidence>
<dbReference type="InterPro" id="IPR012000">
    <property type="entry name" value="Thiamin_PyroP_enz_cen_dom"/>
</dbReference>